<accession>A0A9P3CQG0</accession>
<evidence type="ECO:0000256" key="2">
    <source>
        <dbReference type="ARBA" id="ARBA00022723"/>
    </source>
</evidence>
<feature type="region of interest" description="Disordered" evidence="8">
    <location>
        <begin position="691"/>
        <end position="717"/>
    </location>
</feature>
<dbReference type="PROSITE" id="PS00028">
    <property type="entry name" value="ZINC_FINGER_C2H2_1"/>
    <property type="match status" value="3"/>
</dbReference>
<feature type="compositionally biased region" description="Low complexity" evidence="8">
    <location>
        <begin position="1458"/>
        <end position="1472"/>
    </location>
</feature>
<keyword evidence="2" id="KW-0479">Metal-binding</keyword>
<dbReference type="Pfam" id="PF00249">
    <property type="entry name" value="Myb_DNA-binding"/>
    <property type="match status" value="1"/>
</dbReference>
<dbReference type="GO" id="GO:0005634">
    <property type="term" value="C:nucleus"/>
    <property type="evidence" value="ECO:0007669"/>
    <property type="project" value="UniProtKB-SubCell"/>
</dbReference>
<dbReference type="InterPro" id="IPR036236">
    <property type="entry name" value="Znf_C2H2_sf"/>
</dbReference>
<reference evidence="10 11" key="1">
    <citation type="submission" date="2021-01" db="EMBL/GenBank/DDBJ databases">
        <title>Cercospora kikuchii MAFF 305040 whole genome shotgun sequence.</title>
        <authorList>
            <person name="Kashiwa T."/>
            <person name="Suzuki T."/>
        </authorList>
    </citation>
    <scope>NUCLEOTIDE SEQUENCE [LARGE SCALE GENOMIC DNA]</scope>
    <source>
        <strain evidence="10 11">MAFF 305040</strain>
    </source>
</reference>
<evidence type="ECO:0000256" key="7">
    <source>
        <dbReference type="PROSITE-ProRule" id="PRU00042"/>
    </source>
</evidence>
<keyword evidence="4 7" id="KW-0863">Zinc-finger</keyword>
<feature type="compositionally biased region" description="Polar residues" evidence="8">
    <location>
        <begin position="529"/>
        <end position="543"/>
    </location>
</feature>
<dbReference type="InterPro" id="IPR009057">
    <property type="entry name" value="Homeodomain-like_sf"/>
</dbReference>
<proteinExistence type="predicted"/>
<keyword evidence="6" id="KW-0539">Nucleus</keyword>
<dbReference type="InterPro" id="IPR013087">
    <property type="entry name" value="Znf_C2H2_type"/>
</dbReference>
<evidence type="ECO:0000313" key="11">
    <source>
        <dbReference type="Proteomes" id="UP000825890"/>
    </source>
</evidence>
<sequence length="1580" mass="176111">MADLGPSISQLTKTCRHELDELSSSHRDAVKRIVHDPLAEPPTALDLLAWIPEQKTKLNLFADLLGVFAHGSLSVEHRLRNNSAVRSSIAQLLEAISKNLCLCIRSRVQLAGPQQTTDDDPIEPAPAYDVTKIACRRIGRDVANLVRFAALIRLRSMQQYRERSEHHEPLDHDGLPLGDYFDKVVTRALKEAFEDTGMAELDDSSQDIQQSVPHRIRQTVTSRWKRICYHIARYQQLRGSDSPAEENVDDEDIVMENVQFDAGVKHAVPLRGDGIHASKNVVVPQHEKATTFQGSLNEQAKVPQPPSITPSVALTNVAGFSVRMPRLRKQDVTYENGMLEFLCPLCKIPQQLPSDRSAVHQHRAWEKHAFYDLEPYICLLECKTPEATYRTFEDWTRHINNEHARYTWQCQNCTESCDNQAAFEQHLRSQHEAKLTAGELAFIAKTCERPVAAFSACFFCGKYELSGQAEAETRDAAALRQRKMMRCMAQHMRSMALTSLPDQLSVSDGSAESAARVSDASEASARFRTVTQSNAKSTNPSSEAFESILSQLKAQYEETDGRAEFTNEWRLKSDLTSSDNRPADLPQLMLDPEKSSQQYWLSTIDLDCVGEGPPRYDGKPLTFDDNEPLSRAVTFPSSYWSVPEQTDFARYIAHFGTDFAAIANHMRTKSQLMVKNHFQRQVDGGRADLAEQAEQANQRRKRGEDMGPPPTPTPISKRKYDTLETIVSHGFPSPTLPMPLDADHPEAALETPRKSTEGSTGVLSAIEDDGYISDEIDPVGKIEVSRGDRMPSDVQDENRFASQTYPGPLQQEGQGGGPSRSMTLPGMDQDSPKSPASNKRHKCPYCATEFARHHNLKSHLLTHSQEKPYVCQTCQARFRRLHDLKRHTKLHIGERPHTCDKCGRKFARGDALERHNKAPGGCAGRRSSFTGLDDDGGAAHNEDLPLYDERPFDVGDKIVVFASNHRYQGGKVIPSSSPPPSPNAEPTAIFRALSENPQPVYDQLTEPSSVQDPFEFFGVKNPRLNAEPTPSRTGRAIHCRSLSIGTWKVVGRTAKDLSVYYWVDEAIIAYFFRGNGMGCKIEYPFAWIKHIMADELFIELIRPPKFYRENTANFTGEFVECSDFTDYKQASQIMTHRLEGHAELLCQELTAMKSLDIYRCRHDNASAAVDSGVSYMYAGTMKRPDDTLWEKDGLSRMKPRQESGVSSQGSRRFDMTARLAHASSEWQDSGTTLPSIRHALGSESLGGFHASTTSTTLPDLVSGAQSYHSRDLPLPVPDPDYSIYGQSAQPSTLTLNESVMVETGGMPSIVGPYRISRVYSTDHYDLVDGPRGMETRQLVGGGRLQVVSDTLPPIRATENAPHTEHSRHDAHEDDEYISHVIDPAEKTNVGTDGYFVGDGKYLSGLREQTVSDDEAFFDRMAGSNQNSQLAQDHPHEPSSVRQWTESLGISDQQVDNVSSSGHPADSSSAALSSRDSLTRLAVGLLQQLQTDPREPSAFLLQTCEQALRASDTTQRDLLITSAADAEALERLRSLIAECLRLLVTPTDQTPLAWRDLLLTVHMVLGISLPTEPPLSWHHSR</sequence>
<dbReference type="InterPro" id="IPR057939">
    <property type="entry name" value="TRF2_HOY1_PH"/>
</dbReference>
<dbReference type="Gene3D" id="1.10.10.60">
    <property type="entry name" value="Homeodomain-like"/>
    <property type="match status" value="1"/>
</dbReference>
<dbReference type="PANTHER" id="PTHR35391">
    <property type="entry name" value="C2H2-TYPE DOMAIN-CONTAINING PROTEIN-RELATED"/>
    <property type="match status" value="1"/>
</dbReference>
<feature type="domain" description="C2H2-type" evidence="9">
    <location>
        <begin position="897"/>
        <end position="927"/>
    </location>
</feature>
<dbReference type="PANTHER" id="PTHR35391:SF7">
    <property type="entry name" value="C2H2-TYPE DOMAIN-CONTAINING PROTEIN"/>
    <property type="match status" value="1"/>
</dbReference>
<organism evidence="10 11">
    <name type="scientific">Cercospora kikuchii</name>
    <dbReference type="NCBI Taxonomy" id="84275"/>
    <lineage>
        <taxon>Eukaryota</taxon>
        <taxon>Fungi</taxon>
        <taxon>Dikarya</taxon>
        <taxon>Ascomycota</taxon>
        <taxon>Pezizomycotina</taxon>
        <taxon>Dothideomycetes</taxon>
        <taxon>Dothideomycetidae</taxon>
        <taxon>Mycosphaerellales</taxon>
        <taxon>Mycosphaerellaceae</taxon>
        <taxon>Cercospora</taxon>
    </lineage>
</organism>
<feature type="region of interest" description="Disordered" evidence="8">
    <location>
        <begin position="1424"/>
        <end position="1443"/>
    </location>
</feature>
<dbReference type="SUPFAM" id="SSF57667">
    <property type="entry name" value="beta-beta-alpha zinc fingers"/>
    <property type="match status" value="2"/>
</dbReference>
<evidence type="ECO:0000256" key="6">
    <source>
        <dbReference type="ARBA" id="ARBA00023242"/>
    </source>
</evidence>
<keyword evidence="3" id="KW-0677">Repeat</keyword>
<dbReference type="FunFam" id="3.30.160.60:FF:000446">
    <property type="entry name" value="Zinc finger protein"/>
    <property type="match status" value="1"/>
</dbReference>
<evidence type="ECO:0000256" key="5">
    <source>
        <dbReference type="ARBA" id="ARBA00022833"/>
    </source>
</evidence>
<feature type="domain" description="C2H2-type" evidence="9">
    <location>
        <begin position="869"/>
        <end position="896"/>
    </location>
</feature>
<dbReference type="SUPFAM" id="SSF46689">
    <property type="entry name" value="Homeodomain-like"/>
    <property type="match status" value="1"/>
</dbReference>
<dbReference type="EMBL" id="BOLY01000005">
    <property type="protein sequence ID" value="GIZ44750.1"/>
    <property type="molecule type" value="Genomic_DNA"/>
</dbReference>
<dbReference type="InterPro" id="IPR001005">
    <property type="entry name" value="SANT/Myb"/>
</dbReference>
<name>A0A9P3CQG0_9PEZI</name>
<dbReference type="GO" id="GO:0008270">
    <property type="term" value="F:zinc ion binding"/>
    <property type="evidence" value="ECO:0007669"/>
    <property type="project" value="UniProtKB-KW"/>
</dbReference>
<feature type="domain" description="C2H2-type" evidence="9">
    <location>
        <begin position="841"/>
        <end position="868"/>
    </location>
</feature>
<evidence type="ECO:0000256" key="4">
    <source>
        <dbReference type="ARBA" id="ARBA00022771"/>
    </source>
</evidence>
<keyword evidence="11" id="KW-1185">Reference proteome</keyword>
<protein>
    <recommendedName>
        <fullName evidence="9">C2H2-type domain-containing protein</fullName>
    </recommendedName>
</protein>
<gene>
    <name evidence="10" type="ORF">CKM354_000794000</name>
</gene>
<evidence type="ECO:0000256" key="8">
    <source>
        <dbReference type="SAM" id="MobiDB-lite"/>
    </source>
</evidence>
<evidence type="ECO:0000256" key="3">
    <source>
        <dbReference type="ARBA" id="ARBA00022737"/>
    </source>
</evidence>
<feature type="region of interest" description="Disordered" evidence="8">
    <location>
        <begin position="511"/>
        <end position="543"/>
    </location>
</feature>
<dbReference type="Proteomes" id="UP000825890">
    <property type="component" value="Unassembled WGS sequence"/>
</dbReference>
<dbReference type="Pfam" id="PF24818">
    <property type="entry name" value="PH_TRF2_HOY1"/>
    <property type="match status" value="1"/>
</dbReference>
<dbReference type="SMART" id="SM00717">
    <property type="entry name" value="SANT"/>
    <property type="match status" value="1"/>
</dbReference>
<feature type="region of interest" description="Disordered" evidence="8">
    <location>
        <begin position="1453"/>
        <end position="1472"/>
    </location>
</feature>
<evidence type="ECO:0000256" key="1">
    <source>
        <dbReference type="ARBA" id="ARBA00004123"/>
    </source>
</evidence>
<evidence type="ECO:0000259" key="9">
    <source>
        <dbReference type="PROSITE" id="PS50157"/>
    </source>
</evidence>
<comment type="caution">
    <text evidence="10">The sequence shown here is derived from an EMBL/GenBank/DDBJ whole genome shotgun (WGS) entry which is preliminary data.</text>
</comment>
<dbReference type="SMART" id="SM00355">
    <property type="entry name" value="ZnF_C2H2"/>
    <property type="match status" value="6"/>
</dbReference>
<keyword evidence="5" id="KW-0862">Zinc</keyword>
<evidence type="ECO:0000313" key="10">
    <source>
        <dbReference type="EMBL" id="GIZ44750.1"/>
    </source>
</evidence>
<comment type="subcellular location">
    <subcellularLocation>
        <location evidence="1">Nucleus</location>
    </subcellularLocation>
</comment>
<feature type="region of interest" description="Disordered" evidence="8">
    <location>
        <begin position="799"/>
        <end position="840"/>
    </location>
</feature>
<dbReference type="Gene3D" id="3.30.160.60">
    <property type="entry name" value="Classic Zinc Finger"/>
    <property type="match status" value="3"/>
</dbReference>
<dbReference type="CDD" id="cd00167">
    <property type="entry name" value="SANT"/>
    <property type="match status" value="1"/>
</dbReference>
<dbReference type="GeneID" id="68293515"/>
<dbReference type="RefSeq" id="XP_044659237.1">
    <property type="nucleotide sequence ID" value="XM_044803302.1"/>
</dbReference>
<dbReference type="PROSITE" id="PS50157">
    <property type="entry name" value="ZINC_FINGER_C2H2_2"/>
    <property type="match status" value="3"/>
</dbReference>
<dbReference type="OrthoDB" id="10258692at2759"/>
<dbReference type="FunFam" id="3.30.160.60:FF:001666">
    <property type="entry name" value="MDS1 and EVI1 complex locus"/>
    <property type="match status" value="1"/>
</dbReference>